<name>A0A183UVQ1_TOXCA</name>
<dbReference type="Gene3D" id="1.10.1300.10">
    <property type="entry name" value="3'5'-cyclic nucleotide phosphodiesterase, catalytic domain"/>
    <property type="match status" value="2"/>
</dbReference>
<feature type="region of interest" description="Disordered" evidence="5">
    <location>
        <begin position="1"/>
        <end position="29"/>
    </location>
</feature>
<gene>
    <name evidence="7" type="ORF">TCNE_LOCUS12574</name>
</gene>
<dbReference type="InterPro" id="IPR003607">
    <property type="entry name" value="HD/PDEase_dom"/>
</dbReference>
<dbReference type="GO" id="GO:0046872">
    <property type="term" value="F:metal ion binding"/>
    <property type="evidence" value="ECO:0007669"/>
    <property type="project" value="UniProtKB-KW"/>
</dbReference>
<evidence type="ECO:0000313" key="9">
    <source>
        <dbReference type="WBParaSite" id="TCNE_0001257101-mRNA-1"/>
    </source>
</evidence>
<reference evidence="7 8" key="2">
    <citation type="submission" date="2018-11" db="EMBL/GenBank/DDBJ databases">
        <authorList>
            <consortium name="Pathogen Informatics"/>
        </authorList>
    </citation>
    <scope>NUCLEOTIDE SEQUENCE [LARGE SCALE GENOMIC DNA]</scope>
</reference>
<feature type="compositionally biased region" description="Basic and acidic residues" evidence="5">
    <location>
        <begin position="12"/>
        <end position="29"/>
    </location>
</feature>
<dbReference type="SUPFAM" id="SSF109604">
    <property type="entry name" value="HD-domain/PDEase-like"/>
    <property type="match status" value="1"/>
</dbReference>
<feature type="domain" description="PDEase" evidence="6">
    <location>
        <begin position="27"/>
        <end position="149"/>
    </location>
</feature>
<dbReference type="SMART" id="SM00471">
    <property type="entry name" value="HDc"/>
    <property type="match status" value="1"/>
</dbReference>
<dbReference type="PANTHER" id="PTHR11347">
    <property type="entry name" value="CYCLIC NUCLEOTIDE PHOSPHODIESTERASE"/>
    <property type="match status" value="1"/>
</dbReference>
<protein>
    <submittedName>
        <fullName evidence="9">PDEase domain-containing protein</fullName>
    </submittedName>
</protein>
<dbReference type="Pfam" id="PF00233">
    <property type="entry name" value="PDEase_I"/>
    <property type="match status" value="2"/>
</dbReference>
<evidence type="ECO:0000256" key="3">
    <source>
        <dbReference type="PIRSR" id="PIRSR623088-1"/>
    </source>
</evidence>
<dbReference type="WBParaSite" id="TCNE_0001257101-mRNA-1">
    <property type="protein sequence ID" value="TCNE_0001257101-mRNA-1"/>
    <property type="gene ID" value="TCNE_0001257101"/>
</dbReference>
<evidence type="ECO:0000256" key="4">
    <source>
        <dbReference type="PIRSR" id="PIRSR623088-3"/>
    </source>
</evidence>
<evidence type="ECO:0000313" key="7">
    <source>
        <dbReference type="EMBL" id="VDM43895.1"/>
    </source>
</evidence>
<sequence length="267" mass="30842">MLHHPTRQRKRSVVDAFKDKRNASGEGRRRVSADVKNALSNDQEWGFDILQLERVTENHALSHLGIKIFERWKVHETLRCSTDLITRWFSVIENHYHSLNPYHNATHAADVLQATSYFLDSPAVAHHVQDTHATAALIAAAVHDLDHPGQMHYDDEKSMNMYDCDEERDATSMTVCRMLIKCADIGNPTREWSLCQKWAMRIVEEYFDQVSSYLMYLLSCLHDTLKASKIIDFICAFDPLWLRANSCNVVFAGFLCTKTNREIFPRL</sequence>
<dbReference type="InterPro" id="IPR036971">
    <property type="entry name" value="PDEase_catalytic_dom_sf"/>
</dbReference>
<dbReference type="InterPro" id="IPR002073">
    <property type="entry name" value="PDEase_catalytic_dom"/>
</dbReference>
<dbReference type="InterPro" id="IPR023088">
    <property type="entry name" value="PDEase"/>
</dbReference>
<feature type="binding site" evidence="4">
    <location>
        <position position="143"/>
    </location>
    <ligand>
        <name>Zn(2+)</name>
        <dbReference type="ChEBI" id="CHEBI:29105"/>
        <label>1</label>
    </ligand>
</feature>
<dbReference type="GO" id="GO:0004114">
    <property type="term" value="F:3',5'-cyclic-nucleotide phosphodiesterase activity"/>
    <property type="evidence" value="ECO:0007669"/>
    <property type="project" value="InterPro"/>
</dbReference>
<evidence type="ECO:0000256" key="1">
    <source>
        <dbReference type="ARBA" id="ARBA00022723"/>
    </source>
</evidence>
<dbReference type="PROSITE" id="PS51845">
    <property type="entry name" value="PDEASE_I_2"/>
    <property type="match status" value="1"/>
</dbReference>
<dbReference type="PRINTS" id="PR00387">
    <property type="entry name" value="PDIESTERASE1"/>
</dbReference>
<dbReference type="Proteomes" id="UP000050794">
    <property type="component" value="Unassembled WGS sequence"/>
</dbReference>
<dbReference type="GO" id="GO:0007165">
    <property type="term" value="P:signal transduction"/>
    <property type="evidence" value="ECO:0007669"/>
    <property type="project" value="InterPro"/>
</dbReference>
<evidence type="ECO:0000313" key="8">
    <source>
        <dbReference type="Proteomes" id="UP000050794"/>
    </source>
</evidence>
<feature type="binding site" evidence="4">
    <location>
        <position position="144"/>
    </location>
    <ligand>
        <name>Zn(2+)</name>
        <dbReference type="ChEBI" id="CHEBI:29105"/>
        <label>1</label>
    </ligand>
</feature>
<dbReference type="AlphaFoldDB" id="A0A183UVQ1"/>
<keyword evidence="1 4" id="KW-0479">Metal-binding</keyword>
<dbReference type="EMBL" id="UYWY01021328">
    <property type="protein sequence ID" value="VDM43895.1"/>
    <property type="molecule type" value="Genomic_DNA"/>
</dbReference>
<keyword evidence="2" id="KW-0378">Hydrolase</keyword>
<feature type="binding site" evidence="4">
    <location>
        <position position="107"/>
    </location>
    <ligand>
        <name>Zn(2+)</name>
        <dbReference type="ChEBI" id="CHEBI:29105"/>
        <label>1</label>
    </ligand>
</feature>
<reference evidence="9" key="1">
    <citation type="submission" date="2016-06" db="UniProtKB">
        <authorList>
            <consortium name="WormBaseParasite"/>
        </authorList>
    </citation>
    <scope>IDENTIFICATION</scope>
</reference>
<evidence type="ECO:0000256" key="2">
    <source>
        <dbReference type="ARBA" id="ARBA00022801"/>
    </source>
</evidence>
<evidence type="ECO:0000256" key="5">
    <source>
        <dbReference type="SAM" id="MobiDB-lite"/>
    </source>
</evidence>
<proteinExistence type="predicted"/>
<organism evidence="8 9">
    <name type="scientific">Toxocara canis</name>
    <name type="common">Canine roundworm</name>
    <dbReference type="NCBI Taxonomy" id="6265"/>
    <lineage>
        <taxon>Eukaryota</taxon>
        <taxon>Metazoa</taxon>
        <taxon>Ecdysozoa</taxon>
        <taxon>Nematoda</taxon>
        <taxon>Chromadorea</taxon>
        <taxon>Rhabditida</taxon>
        <taxon>Spirurina</taxon>
        <taxon>Ascaridomorpha</taxon>
        <taxon>Ascaridoidea</taxon>
        <taxon>Toxocaridae</taxon>
        <taxon>Toxocara</taxon>
    </lineage>
</organism>
<feature type="active site" description="Proton donor" evidence="3">
    <location>
        <position position="103"/>
    </location>
</feature>
<accession>A0A183UVQ1</accession>
<feature type="compositionally biased region" description="Basic residues" evidence="5">
    <location>
        <begin position="1"/>
        <end position="11"/>
    </location>
</feature>
<keyword evidence="8" id="KW-1185">Reference proteome</keyword>
<feature type="binding site" evidence="4">
    <location>
        <position position="144"/>
    </location>
    <ligand>
        <name>Zn(2+)</name>
        <dbReference type="ChEBI" id="CHEBI:29105"/>
        <label>2</label>
    </ligand>
</feature>
<evidence type="ECO:0000259" key="6">
    <source>
        <dbReference type="PROSITE" id="PS51845"/>
    </source>
</evidence>